<dbReference type="VEuPathDB" id="FungiDB:BD410DRAFT_839228"/>
<dbReference type="OrthoDB" id="2379186at2759"/>
<accession>A0A4Y7Q6E4</accession>
<evidence type="ECO:0000313" key="1">
    <source>
        <dbReference type="EMBL" id="TDL22896.1"/>
    </source>
</evidence>
<protein>
    <recommendedName>
        <fullName evidence="3">Protein kinase domain-containing protein</fullName>
    </recommendedName>
</protein>
<evidence type="ECO:0000313" key="2">
    <source>
        <dbReference type="Proteomes" id="UP000294933"/>
    </source>
</evidence>
<dbReference type="SUPFAM" id="SSF56112">
    <property type="entry name" value="Protein kinase-like (PK-like)"/>
    <property type="match status" value="1"/>
</dbReference>
<gene>
    <name evidence="1" type="ORF">BD410DRAFT_839228</name>
</gene>
<dbReference type="Gene3D" id="1.10.510.10">
    <property type="entry name" value="Transferase(Phosphotransferase) domain 1"/>
    <property type="match status" value="1"/>
</dbReference>
<dbReference type="Proteomes" id="UP000294933">
    <property type="component" value="Unassembled WGS sequence"/>
</dbReference>
<evidence type="ECO:0008006" key="3">
    <source>
        <dbReference type="Google" id="ProtNLM"/>
    </source>
</evidence>
<organism evidence="1 2">
    <name type="scientific">Rickenella mellea</name>
    <dbReference type="NCBI Taxonomy" id="50990"/>
    <lineage>
        <taxon>Eukaryota</taxon>
        <taxon>Fungi</taxon>
        <taxon>Dikarya</taxon>
        <taxon>Basidiomycota</taxon>
        <taxon>Agaricomycotina</taxon>
        <taxon>Agaricomycetes</taxon>
        <taxon>Hymenochaetales</taxon>
        <taxon>Rickenellaceae</taxon>
        <taxon>Rickenella</taxon>
    </lineage>
</organism>
<dbReference type="EMBL" id="ML170172">
    <property type="protein sequence ID" value="TDL22896.1"/>
    <property type="molecule type" value="Genomic_DNA"/>
</dbReference>
<name>A0A4Y7Q6E4_9AGAM</name>
<reference evidence="1 2" key="1">
    <citation type="submission" date="2018-06" db="EMBL/GenBank/DDBJ databases">
        <title>A transcriptomic atlas of mushroom development highlights an independent origin of complex multicellularity.</title>
        <authorList>
            <consortium name="DOE Joint Genome Institute"/>
            <person name="Krizsan K."/>
            <person name="Almasi E."/>
            <person name="Merenyi Z."/>
            <person name="Sahu N."/>
            <person name="Viragh M."/>
            <person name="Koszo T."/>
            <person name="Mondo S."/>
            <person name="Kiss B."/>
            <person name="Balint B."/>
            <person name="Kues U."/>
            <person name="Barry K."/>
            <person name="Hegedus J.C."/>
            <person name="Henrissat B."/>
            <person name="Johnson J."/>
            <person name="Lipzen A."/>
            <person name="Ohm R."/>
            <person name="Nagy I."/>
            <person name="Pangilinan J."/>
            <person name="Yan J."/>
            <person name="Xiong Y."/>
            <person name="Grigoriev I.V."/>
            <person name="Hibbett D.S."/>
            <person name="Nagy L.G."/>
        </authorList>
    </citation>
    <scope>NUCLEOTIDE SEQUENCE [LARGE SCALE GENOMIC DNA]</scope>
    <source>
        <strain evidence="1 2">SZMC22713</strain>
    </source>
</reference>
<proteinExistence type="predicted"/>
<dbReference type="AlphaFoldDB" id="A0A4Y7Q6E4"/>
<sequence length="689" mass="77159">MSELTISVLVKGDTPVIASIFPIQVLPCTLIDDLRFRLVRDENIESLEDQNPRTIDLWELHVPVRCDESEERFETILSDLPTFANVMPPSFSVGAVLKNRSSECLHVVVAKPDITSRLARSWAATITVPTTIEGLCSYMEKPLDDHEKIPASEAYLDLLVKTGSGSTACSREDLEILFRLSDKEITSNIYINASNAIINEAPLASDTGASFINFWDNNIRQLFVMIGSAGTFVRDNNSNTSTRLTQPDLGYVVGGVCTFRGEEKQSAYSTTHPKLELVQKLTWTYDPAPYVLAYYAIAATVTFVAITPQKEVVHLVEVNLAIAAERVRNVMRMIRLYTLAVSLQRLIGNRASELIPMEMQSGNVIVIGTSNIKKTYGRSDRINRLRYTRNIYNRLEDKDVPNVDHLIASYEDSMDHGGSVLYLEPKGIASSPASHEQVLEATICILEALVVLHEPPSIFHRDIRWPNIVRRADDSTKWFLIDFEDAAMSPTSPLPDFKKQLHHPNIFKANHGAEVDIWAIGKLIVDANDFVRGLSTELLDVGTRLLIDSSSTASQLLTTEQWSDGGGLRATRAFARFSPRHATLNVKLFMLQLSLALLALLARNFLSIARTYLPAPTVCFAQRFSVLLAPLDNSILLATLRAQREEYSPSRTFKHSTKHNGALYLRCVSNFFRVKYLQVEVQDAHHEVR</sequence>
<dbReference type="InterPro" id="IPR011009">
    <property type="entry name" value="Kinase-like_dom_sf"/>
</dbReference>
<keyword evidence="2" id="KW-1185">Reference proteome</keyword>